<gene>
    <name evidence="2" type="ORF">VP1G_11056</name>
</gene>
<dbReference type="Proteomes" id="UP000078576">
    <property type="component" value="Unassembled WGS sequence"/>
</dbReference>
<evidence type="ECO:0000256" key="1">
    <source>
        <dbReference type="SAM" id="MobiDB-lite"/>
    </source>
</evidence>
<evidence type="ECO:0000313" key="3">
    <source>
        <dbReference type="Proteomes" id="UP000078576"/>
    </source>
</evidence>
<reference evidence="3" key="1">
    <citation type="submission" date="2014-12" db="EMBL/GenBank/DDBJ databases">
        <title>Genome Sequence of Valsa Canker Pathogens Uncovers a Specific Adaption of Colonization on Woody Bark.</title>
        <authorList>
            <person name="Yin Z."/>
            <person name="Liu H."/>
            <person name="Gao X."/>
            <person name="Li Z."/>
            <person name="Song N."/>
            <person name="Ke X."/>
            <person name="Dai Q."/>
            <person name="Wu Y."/>
            <person name="Sun Y."/>
            <person name="Xu J.-R."/>
            <person name="Kang Z.K."/>
            <person name="Wang L."/>
            <person name="Huang L."/>
        </authorList>
    </citation>
    <scope>NUCLEOTIDE SEQUENCE [LARGE SCALE GENOMIC DNA]</scope>
    <source>
        <strain evidence="3">SXYL134</strain>
    </source>
</reference>
<name>A0A194V4W1_CYTMA</name>
<sequence length="71" mass="7645">MPLADSSLMRHIRVGHPVGRPVDILRQKEGRIHPLAATGPAQDVGRPSIGSRDAQARSRRGSSTRLALIVT</sequence>
<proteinExistence type="predicted"/>
<protein>
    <submittedName>
        <fullName evidence="2">Uncharacterized protein</fullName>
    </submittedName>
</protein>
<organism evidence="2 3">
    <name type="scientific">Cytospora mali</name>
    <name type="common">Apple Valsa canker fungus</name>
    <name type="synonym">Valsa mali</name>
    <dbReference type="NCBI Taxonomy" id="578113"/>
    <lineage>
        <taxon>Eukaryota</taxon>
        <taxon>Fungi</taxon>
        <taxon>Dikarya</taxon>
        <taxon>Ascomycota</taxon>
        <taxon>Pezizomycotina</taxon>
        <taxon>Sordariomycetes</taxon>
        <taxon>Sordariomycetidae</taxon>
        <taxon>Diaporthales</taxon>
        <taxon>Cytosporaceae</taxon>
        <taxon>Cytospora</taxon>
    </lineage>
</organism>
<accession>A0A194V4W1</accession>
<keyword evidence="3" id="KW-1185">Reference proteome</keyword>
<dbReference type="EMBL" id="KN714722">
    <property type="protein sequence ID" value="KUI58982.1"/>
    <property type="molecule type" value="Genomic_DNA"/>
</dbReference>
<dbReference type="AlphaFoldDB" id="A0A194V4W1"/>
<feature type="region of interest" description="Disordered" evidence="1">
    <location>
        <begin position="37"/>
        <end position="71"/>
    </location>
</feature>
<evidence type="ECO:0000313" key="2">
    <source>
        <dbReference type="EMBL" id="KUI58982.1"/>
    </source>
</evidence>